<comment type="caution">
    <text evidence="2">The sequence shown here is derived from an EMBL/GenBank/DDBJ whole genome shotgun (WGS) entry which is preliminary data.</text>
</comment>
<dbReference type="OrthoDB" id="1708823at2759"/>
<dbReference type="GO" id="GO:0019781">
    <property type="term" value="F:NEDD8 activating enzyme activity"/>
    <property type="evidence" value="ECO:0007669"/>
    <property type="project" value="TreeGrafter"/>
</dbReference>
<dbReference type="Gene3D" id="3.40.50.720">
    <property type="entry name" value="NAD(P)-binding Rossmann-like Domain"/>
    <property type="match status" value="2"/>
</dbReference>
<sequence length="778" mass="84047">MAASATLHLHNVIGGNVKQARFDRQLRLWGTDGQAALEAAHVVAVGATPAIAEALKSLVLTGVTTVTLVDERTVTAEDPATNYFVPAASVGNSLATAVLTSVCALGEQCTGISAAVAPEAWVNAYVGAVEQDWQAGSLHSAVSSAEMKAPLFCEPSGTLDEEMTEDVSALRKFVQRFPVVVAGDVSASSSSSLVQIPSPSLILVSERYTDLSPTSSLVQTCLHRCYPDVPVVLVRSSGLLGFLQVYCPPRVIISPHNPTQVKMDDLRIFQPFPALKAWFDAHNPDDGTQFPTGDVDAMSLHSHLPYPCILYHAFRRWWSFLSAKEQTELQCHTSCAASSSPSLFPLSSKSYHDIANVTAGLIRRQSPPEEAFLEAMEKCTAKLNRPVVQQLPEGLHTLFNDPHCADPLLAVAEVQARLFPVAQADGTSAVPLTAASALLLQLWTRPEVLVWFVLRAVQLFVHGEIGCGEQSVESAEPSNHGNEEAPLRATPLPPSSFSPYTLPFSGYLPDFTTTTMWYRELQDIYHAKHQEDVACIADAAWGMVLQAVEATIAGTDDEVDSTKTPPPVLLHEQLSRAVRPLLIKLTSTMVTNIWDLRSVAFSVDYLATEESAWRQRLGRRLLWITHHIVYDMEGNASARRAACMAVAYLCKEELQRSAAAEHRVTGQEIAAEAGHLALLANTSNPEAENAATATTGSAEGSRAWLVENATTDTLFAKACEEVARWNGNGAGASVQLPSVAASTGALAAQEAVKLIMRIRVPCGRPMMYDGYTNKIYTL</sequence>
<dbReference type="Proteomes" id="UP000037923">
    <property type="component" value="Unassembled WGS sequence"/>
</dbReference>
<dbReference type="InterPro" id="IPR000594">
    <property type="entry name" value="ThiF_NAD_FAD-bd"/>
</dbReference>
<reference evidence="2 3" key="1">
    <citation type="submission" date="2015-07" db="EMBL/GenBank/DDBJ databases">
        <title>High-quality genome of monoxenous trypanosomatid Leptomonas pyrrhocoris.</title>
        <authorList>
            <person name="Flegontov P."/>
            <person name="Butenko A."/>
            <person name="Firsov S."/>
            <person name="Vlcek C."/>
            <person name="Logacheva M.D."/>
            <person name="Field M."/>
            <person name="Filatov D."/>
            <person name="Flegontova O."/>
            <person name="Gerasimov E."/>
            <person name="Jackson A.P."/>
            <person name="Kelly S."/>
            <person name="Opperdoes F."/>
            <person name="O'Reilly A."/>
            <person name="Votypka J."/>
            <person name="Yurchenko V."/>
            <person name="Lukes J."/>
        </authorList>
    </citation>
    <scope>NUCLEOTIDE SEQUENCE [LARGE SCALE GENOMIC DNA]</scope>
    <source>
        <strain evidence="2">H10</strain>
    </source>
</reference>
<dbReference type="OMA" id="CTAKLNR"/>
<dbReference type="PANTHER" id="PTHR10953">
    <property type="entry name" value="UBIQUITIN-ACTIVATING ENZYME E1"/>
    <property type="match status" value="1"/>
</dbReference>
<dbReference type="RefSeq" id="XP_015662778.1">
    <property type="nucleotide sequence ID" value="XM_015799300.1"/>
</dbReference>
<proteinExistence type="predicted"/>
<protein>
    <recommendedName>
        <fullName evidence="1">THIF-type NAD/FAD binding fold domain-containing protein</fullName>
    </recommendedName>
</protein>
<dbReference type="GO" id="GO:0045116">
    <property type="term" value="P:protein neddylation"/>
    <property type="evidence" value="ECO:0007669"/>
    <property type="project" value="TreeGrafter"/>
</dbReference>
<gene>
    <name evidence="2" type="ORF">ABB37_02343</name>
</gene>
<evidence type="ECO:0000259" key="1">
    <source>
        <dbReference type="Pfam" id="PF00899"/>
    </source>
</evidence>
<dbReference type="VEuPathDB" id="TriTrypDB:LpyrH10_03_4940"/>
<evidence type="ECO:0000313" key="2">
    <source>
        <dbReference type="EMBL" id="KPA84339.1"/>
    </source>
</evidence>
<dbReference type="EMBL" id="LGTL01000003">
    <property type="protein sequence ID" value="KPA84339.1"/>
    <property type="molecule type" value="Genomic_DNA"/>
</dbReference>
<accession>A0A0M9G818</accession>
<dbReference type="InterPro" id="IPR045886">
    <property type="entry name" value="ThiF/MoeB/HesA"/>
</dbReference>
<feature type="domain" description="THIF-type NAD/FAD binding fold" evidence="1">
    <location>
        <begin position="23"/>
        <end position="109"/>
    </location>
</feature>
<dbReference type="PANTHER" id="PTHR10953:SF29">
    <property type="entry name" value="NEDD8-ACTIVATING ENZYME E1 REGULATORY SUBUNIT"/>
    <property type="match status" value="1"/>
</dbReference>
<dbReference type="InterPro" id="IPR035985">
    <property type="entry name" value="Ubiquitin-activating_enz"/>
</dbReference>
<dbReference type="SUPFAM" id="SSF69572">
    <property type="entry name" value="Activating enzymes of the ubiquitin-like proteins"/>
    <property type="match status" value="2"/>
</dbReference>
<name>A0A0M9G818_LEPPY</name>
<organism evidence="2 3">
    <name type="scientific">Leptomonas pyrrhocoris</name>
    <name type="common">Firebug parasite</name>
    <dbReference type="NCBI Taxonomy" id="157538"/>
    <lineage>
        <taxon>Eukaryota</taxon>
        <taxon>Discoba</taxon>
        <taxon>Euglenozoa</taxon>
        <taxon>Kinetoplastea</taxon>
        <taxon>Metakinetoplastina</taxon>
        <taxon>Trypanosomatida</taxon>
        <taxon>Trypanosomatidae</taxon>
        <taxon>Leishmaniinae</taxon>
        <taxon>Leptomonas</taxon>
    </lineage>
</organism>
<dbReference type="GO" id="GO:0005737">
    <property type="term" value="C:cytoplasm"/>
    <property type="evidence" value="ECO:0007669"/>
    <property type="project" value="TreeGrafter"/>
</dbReference>
<keyword evidence="3" id="KW-1185">Reference proteome</keyword>
<evidence type="ECO:0000313" key="3">
    <source>
        <dbReference type="Proteomes" id="UP000037923"/>
    </source>
</evidence>
<dbReference type="AlphaFoldDB" id="A0A0M9G818"/>
<dbReference type="GeneID" id="26902638"/>
<dbReference type="Pfam" id="PF00899">
    <property type="entry name" value="ThiF"/>
    <property type="match status" value="1"/>
</dbReference>